<dbReference type="InterPro" id="IPR035965">
    <property type="entry name" value="PAS-like_dom_sf"/>
</dbReference>
<dbReference type="Proteomes" id="UP000237968">
    <property type="component" value="Unassembled WGS sequence"/>
</dbReference>
<feature type="domain" description="Protein kinase" evidence="5">
    <location>
        <begin position="92"/>
        <end position="389"/>
    </location>
</feature>
<dbReference type="Gene3D" id="3.30.200.20">
    <property type="entry name" value="Phosphorylase Kinase, domain 1"/>
    <property type="match status" value="1"/>
</dbReference>
<feature type="domain" description="PAC" evidence="7">
    <location>
        <begin position="471"/>
        <end position="519"/>
    </location>
</feature>
<dbReference type="PROSITE" id="PS50112">
    <property type="entry name" value="PAS"/>
    <property type="match status" value="2"/>
</dbReference>
<dbReference type="PROSITE" id="PS50113">
    <property type="entry name" value="PAC"/>
    <property type="match status" value="1"/>
</dbReference>
<organism evidence="8 9">
    <name type="scientific">Enhygromyxa salina</name>
    <dbReference type="NCBI Taxonomy" id="215803"/>
    <lineage>
        <taxon>Bacteria</taxon>
        <taxon>Pseudomonadati</taxon>
        <taxon>Myxococcota</taxon>
        <taxon>Polyangia</taxon>
        <taxon>Nannocystales</taxon>
        <taxon>Nannocystaceae</taxon>
        <taxon>Enhygromyxa</taxon>
    </lineage>
</organism>
<gene>
    <name evidence="8" type="primary">pknD_5</name>
    <name evidence="8" type="ORF">ENSA5_47830</name>
</gene>
<dbReference type="InterPro" id="IPR000700">
    <property type="entry name" value="PAS-assoc_C"/>
</dbReference>
<dbReference type="GO" id="GO:0006355">
    <property type="term" value="P:regulation of DNA-templated transcription"/>
    <property type="evidence" value="ECO:0007669"/>
    <property type="project" value="InterPro"/>
</dbReference>
<reference evidence="8 9" key="1">
    <citation type="submission" date="2018-03" db="EMBL/GenBank/DDBJ databases">
        <title>Draft Genome Sequences of the Obligatory Marine Myxobacteria Enhygromyxa salina SWB005.</title>
        <authorList>
            <person name="Poehlein A."/>
            <person name="Moghaddam J.A."/>
            <person name="Harms H."/>
            <person name="Alanjari M."/>
            <person name="Koenig G.M."/>
            <person name="Daniel R."/>
            <person name="Schaeberle T.F."/>
        </authorList>
    </citation>
    <scope>NUCLEOTIDE SEQUENCE [LARGE SCALE GENOMIC DNA]</scope>
    <source>
        <strain evidence="8 9">SWB005</strain>
    </source>
</reference>
<dbReference type="InterPro" id="IPR013656">
    <property type="entry name" value="PAS_4"/>
</dbReference>
<keyword evidence="9" id="KW-1185">Reference proteome</keyword>
<evidence type="ECO:0000256" key="2">
    <source>
        <dbReference type="ARBA" id="ARBA00022741"/>
    </source>
</evidence>
<dbReference type="PROSITE" id="PS00108">
    <property type="entry name" value="PROTEIN_KINASE_ST"/>
    <property type="match status" value="1"/>
</dbReference>
<comment type="caution">
    <text evidence="8">The sequence shown here is derived from an EMBL/GenBank/DDBJ whole genome shotgun (WGS) entry which is preliminary data.</text>
</comment>
<dbReference type="Pfam" id="PF08448">
    <property type="entry name" value="PAS_4"/>
    <property type="match status" value="1"/>
</dbReference>
<dbReference type="InterPro" id="IPR000719">
    <property type="entry name" value="Prot_kinase_dom"/>
</dbReference>
<protein>
    <submittedName>
        <fullName evidence="8">Serine/threonine-protein kinase PknD</fullName>
        <ecNumber evidence="8">2.7.11.1</ecNumber>
    </submittedName>
</protein>
<evidence type="ECO:0000313" key="9">
    <source>
        <dbReference type="Proteomes" id="UP000237968"/>
    </source>
</evidence>
<dbReference type="SMART" id="SM00220">
    <property type="entry name" value="S_TKc"/>
    <property type="match status" value="1"/>
</dbReference>
<dbReference type="CDD" id="cd00130">
    <property type="entry name" value="PAS"/>
    <property type="match status" value="2"/>
</dbReference>
<dbReference type="GO" id="GO:0009882">
    <property type="term" value="F:blue light photoreceptor activity"/>
    <property type="evidence" value="ECO:0007669"/>
    <property type="project" value="UniProtKB-ARBA"/>
</dbReference>
<feature type="domain" description="PAS" evidence="6">
    <location>
        <begin position="398"/>
        <end position="468"/>
    </location>
</feature>
<dbReference type="InterPro" id="IPR013767">
    <property type="entry name" value="PAS_fold"/>
</dbReference>
<keyword evidence="1 8" id="KW-0808">Transferase</keyword>
<proteinExistence type="predicted"/>
<evidence type="ECO:0000256" key="1">
    <source>
        <dbReference type="ARBA" id="ARBA00022679"/>
    </source>
</evidence>
<dbReference type="PANTHER" id="PTHR43289">
    <property type="entry name" value="MITOGEN-ACTIVATED PROTEIN KINASE KINASE KINASE 20-RELATED"/>
    <property type="match status" value="1"/>
</dbReference>
<dbReference type="NCBIfam" id="TIGR00229">
    <property type="entry name" value="sensory_box"/>
    <property type="match status" value="2"/>
</dbReference>
<dbReference type="GO" id="GO:0004674">
    <property type="term" value="F:protein serine/threonine kinase activity"/>
    <property type="evidence" value="ECO:0007669"/>
    <property type="project" value="UniProtKB-EC"/>
</dbReference>
<dbReference type="InterPro" id="IPR000014">
    <property type="entry name" value="PAS"/>
</dbReference>
<dbReference type="GO" id="GO:0005524">
    <property type="term" value="F:ATP binding"/>
    <property type="evidence" value="ECO:0007669"/>
    <property type="project" value="UniProtKB-KW"/>
</dbReference>
<keyword evidence="3 8" id="KW-0418">Kinase</keyword>
<accession>A0A2S9XIB7</accession>
<dbReference type="Gene3D" id="1.10.510.10">
    <property type="entry name" value="Transferase(Phosphotransferase) domain 1"/>
    <property type="match status" value="1"/>
</dbReference>
<evidence type="ECO:0000256" key="4">
    <source>
        <dbReference type="ARBA" id="ARBA00022840"/>
    </source>
</evidence>
<dbReference type="Gene3D" id="3.30.450.20">
    <property type="entry name" value="PAS domain"/>
    <property type="match status" value="2"/>
</dbReference>
<dbReference type="InterPro" id="IPR008271">
    <property type="entry name" value="Ser/Thr_kinase_AS"/>
</dbReference>
<evidence type="ECO:0000259" key="7">
    <source>
        <dbReference type="PROSITE" id="PS50113"/>
    </source>
</evidence>
<dbReference type="PROSITE" id="PS50011">
    <property type="entry name" value="PROTEIN_KINASE_DOM"/>
    <property type="match status" value="1"/>
</dbReference>
<keyword evidence="2" id="KW-0547">Nucleotide-binding</keyword>
<evidence type="ECO:0000256" key="3">
    <source>
        <dbReference type="ARBA" id="ARBA00022777"/>
    </source>
</evidence>
<evidence type="ECO:0000259" key="6">
    <source>
        <dbReference type="PROSITE" id="PS50112"/>
    </source>
</evidence>
<dbReference type="SUPFAM" id="SSF55785">
    <property type="entry name" value="PYP-like sensor domain (PAS domain)"/>
    <property type="match status" value="2"/>
</dbReference>
<dbReference type="EMBL" id="PVNK01000207">
    <property type="protein sequence ID" value="PRP92602.1"/>
    <property type="molecule type" value="Genomic_DNA"/>
</dbReference>
<dbReference type="Pfam" id="PF00989">
    <property type="entry name" value="PAS"/>
    <property type="match status" value="1"/>
</dbReference>
<evidence type="ECO:0000259" key="5">
    <source>
        <dbReference type="PROSITE" id="PS50011"/>
    </source>
</evidence>
<dbReference type="AlphaFoldDB" id="A0A2S9XIB7"/>
<dbReference type="SMART" id="SM00091">
    <property type="entry name" value="PAS"/>
    <property type="match status" value="2"/>
</dbReference>
<dbReference type="Pfam" id="PF00069">
    <property type="entry name" value="Pkinase"/>
    <property type="match status" value="1"/>
</dbReference>
<dbReference type="CDD" id="cd14014">
    <property type="entry name" value="STKc_PknB_like"/>
    <property type="match status" value="1"/>
</dbReference>
<keyword evidence="4" id="KW-0067">ATP-binding</keyword>
<feature type="domain" description="PAS" evidence="6">
    <location>
        <begin position="513"/>
        <end position="566"/>
    </location>
</feature>
<dbReference type="SUPFAM" id="SSF56112">
    <property type="entry name" value="Protein kinase-like (PK-like)"/>
    <property type="match status" value="1"/>
</dbReference>
<sequence length="628" mass="69540">MPVSFPVQAAFSVGWIAITLSPMGLGDDSNVQFGALPPNHGLIDENAACDPKPLHERPTLPRRTSLDSDIELDDELDEIDLGTLPLTVRERITLRGLHSSGGIGEVWRAYDEVLDREIALKRLKDDQADHVGNRARFFREARITGQLDHPGIVPVYDFSATDDGRRCFYTMRFLRGRTLSAVITEFHENLDDGDDLVSGPFLQLLNNFISVCNTMAFAHSRGIVHRDLKGENVIVGNFGEVVVLDWGLAKRIRTDDQPSSAGGSDPAALGTALTSVPVLATMQGQRLGTPAFMAPEQAQGLVDRIDERTDVYGLSAILYDILTGRPPFLGDDVAAILDAVVETPPTPPTELIPSVPPQLERICMSGLAKARDARWQSVSELAAAVQAWLTTLAERKRTEQERERFFNLSLDLLAIVDQHGHITQSNAAWSSLLGWVEDARANAPLRQFVSPEHRELFDAELAKIWAGEPQAGFEIRMRHSEGGHRWIDLRARSIPNETGIYLVGRDVTERRQSEQQFIGLLESAPDATCVIDESGTIVLINHQLERMFGYPREELVGQAIEILVPEPLRKRHVDHVRRFTQAPSPRPMGAGLELTGQKQDGTIFPIEVSLSPVKTETRMLVSCALRAR</sequence>
<dbReference type="OrthoDB" id="9801841at2"/>
<name>A0A2S9XIB7_9BACT</name>
<dbReference type="InterPro" id="IPR011009">
    <property type="entry name" value="Kinase-like_dom_sf"/>
</dbReference>
<dbReference type="EC" id="2.7.11.1" evidence="8"/>
<evidence type="ECO:0000313" key="8">
    <source>
        <dbReference type="EMBL" id="PRP92602.1"/>
    </source>
</evidence>
<dbReference type="PANTHER" id="PTHR43289:SF6">
    <property type="entry name" value="SERINE_THREONINE-PROTEIN KINASE NEKL-3"/>
    <property type="match status" value="1"/>
</dbReference>